<dbReference type="EMBL" id="LR796534">
    <property type="protein sequence ID" value="CAB4150067.1"/>
    <property type="molecule type" value="Genomic_DNA"/>
</dbReference>
<reference evidence="1" key="1">
    <citation type="submission" date="2020-04" db="EMBL/GenBank/DDBJ databases">
        <authorList>
            <person name="Chiriac C."/>
            <person name="Salcher M."/>
            <person name="Ghai R."/>
            <person name="Kavagutti S V."/>
        </authorList>
    </citation>
    <scope>NUCLEOTIDE SEQUENCE</scope>
</reference>
<gene>
    <name evidence="1" type="ORF">UFOVP549_37</name>
</gene>
<evidence type="ECO:0000313" key="1">
    <source>
        <dbReference type="EMBL" id="CAB4150067.1"/>
    </source>
</evidence>
<evidence type="ECO:0008006" key="2">
    <source>
        <dbReference type="Google" id="ProtNLM"/>
    </source>
</evidence>
<protein>
    <recommendedName>
        <fullName evidence="2">Holin</fullName>
    </recommendedName>
</protein>
<organism evidence="1">
    <name type="scientific">uncultured Caudovirales phage</name>
    <dbReference type="NCBI Taxonomy" id="2100421"/>
    <lineage>
        <taxon>Viruses</taxon>
        <taxon>Duplodnaviria</taxon>
        <taxon>Heunggongvirae</taxon>
        <taxon>Uroviricota</taxon>
        <taxon>Caudoviricetes</taxon>
        <taxon>Peduoviridae</taxon>
        <taxon>Maltschvirus</taxon>
        <taxon>Maltschvirus maltsch</taxon>
    </lineage>
</organism>
<accession>A0A6J5MW26</accession>
<proteinExistence type="predicted"/>
<sequence length="84" mass="8871">MASLIGMAGMLARILLSEEPGMTWGKAARYVFAAGIVAWLVGQGLKEFEMAQGLKDACIGISGASATNIVDASISWLKKRIKKA</sequence>
<name>A0A6J5MW26_9CAUD</name>